<protein>
    <submittedName>
        <fullName evidence="2">FERM domain-containing protein 5</fullName>
    </submittedName>
</protein>
<dbReference type="InterPro" id="IPR014352">
    <property type="entry name" value="FERM/acyl-CoA-bd_prot_sf"/>
</dbReference>
<dbReference type="InterPro" id="IPR019748">
    <property type="entry name" value="FERM_central"/>
</dbReference>
<dbReference type="CDD" id="cd14473">
    <property type="entry name" value="FERM_B-lobe"/>
    <property type="match status" value="1"/>
</dbReference>
<dbReference type="EMBL" id="SCEB01002489">
    <property type="protein sequence ID" value="RXM95304.1"/>
    <property type="molecule type" value="Genomic_DNA"/>
</dbReference>
<dbReference type="Gene3D" id="1.20.80.10">
    <property type="match status" value="1"/>
</dbReference>
<dbReference type="Proteomes" id="UP000289886">
    <property type="component" value="Unassembled WGS sequence"/>
</dbReference>
<keyword evidence="3" id="KW-1185">Reference proteome</keyword>
<reference evidence="2 3" key="1">
    <citation type="submission" date="2019-01" db="EMBL/GenBank/DDBJ databases">
        <title>Draft Genome and Complete Hox-Cluster Characterization of the Sterlet Sturgeon (Acipenser ruthenus).</title>
        <authorList>
            <person name="Wei Q."/>
        </authorList>
    </citation>
    <scope>NUCLEOTIDE SEQUENCE [LARGE SCALE GENOMIC DNA]</scope>
    <source>
        <strain evidence="2">WHYD16114868_AA</strain>
        <tissue evidence="2">Blood</tissue>
    </source>
</reference>
<comment type="caution">
    <text evidence="2">The sequence shown here is derived from an EMBL/GenBank/DDBJ whole genome shotgun (WGS) entry which is preliminary data.</text>
</comment>
<gene>
    <name evidence="2" type="ORF">EOD39_17027</name>
</gene>
<evidence type="ECO:0000313" key="3">
    <source>
        <dbReference type="Proteomes" id="UP000289886"/>
    </source>
</evidence>
<dbReference type="AlphaFoldDB" id="A0A444V4F9"/>
<accession>A0A444V4F9</accession>
<dbReference type="InterPro" id="IPR035963">
    <property type="entry name" value="FERM_2"/>
</dbReference>
<proteinExistence type="predicted"/>
<organism evidence="2 3">
    <name type="scientific">Acipenser ruthenus</name>
    <name type="common">Sterlet sturgeon</name>
    <dbReference type="NCBI Taxonomy" id="7906"/>
    <lineage>
        <taxon>Eukaryota</taxon>
        <taxon>Metazoa</taxon>
        <taxon>Chordata</taxon>
        <taxon>Craniata</taxon>
        <taxon>Vertebrata</taxon>
        <taxon>Euteleostomi</taxon>
        <taxon>Actinopterygii</taxon>
        <taxon>Chondrostei</taxon>
        <taxon>Acipenseriformes</taxon>
        <taxon>Acipenseridae</taxon>
        <taxon>Acipenser</taxon>
    </lineage>
</organism>
<feature type="compositionally biased region" description="Polar residues" evidence="1">
    <location>
        <begin position="59"/>
        <end position="80"/>
    </location>
</feature>
<feature type="region of interest" description="Disordered" evidence="1">
    <location>
        <begin position="59"/>
        <end position="99"/>
    </location>
</feature>
<evidence type="ECO:0000256" key="1">
    <source>
        <dbReference type="SAM" id="MobiDB-lite"/>
    </source>
</evidence>
<evidence type="ECO:0000313" key="2">
    <source>
        <dbReference type="EMBL" id="RXM95304.1"/>
    </source>
</evidence>
<dbReference type="SUPFAM" id="SSF47031">
    <property type="entry name" value="Second domain of FERM"/>
    <property type="match status" value="1"/>
</dbReference>
<name>A0A444V4F9_ACIRT</name>
<sequence length="124" mass="14003">MVKCLIKIKTKVNVHLRMINHCYRDVKVRVLSLGPRILGKALGALPLFPALTNFSHAEQPASLQQSYRQSSEEPSCSAGPSTAEIGDYDPGKHPEGYSSKFQFFPKHSEKLERRITEVHKTELR</sequence>